<feature type="compositionally biased region" description="Low complexity" evidence="1">
    <location>
        <begin position="17"/>
        <end position="28"/>
    </location>
</feature>
<sequence length="115" mass="12452">MGRSWCQPTAYSLAARSGSRLGRDSSSAECHSTPLGHRGRKGGRPAPEGGSVDPPRAAYIYDYWFLWLAYTTLRRLATLPPARPLLTLTAAVATATATFRQRLQEQQTSGSSGVQ</sequence>
<evidence type="ECO:0000313" key="3">
    <source>
        <dbReference type="Proteomes" id="UP000324222"/>
    </source>
</evidence>
<dbReference type="EMBL" id="VSRR010002312">
    <property type="protein sequence ID" value="MPC30749.1"/>
    <property type="molecule type" value="Genomic_DNA"/>
</dbReference>
<evidence type="ECO:0000313" key="2">
    <source>
        <dbReference type="EMBL" id="MPC30749.1"/>
    </source>
</evidence>
<gene>
    <name evidence="2" type="ORF">E2C01_024019</name>
</gene>
<accession>A0A5B7EBK8</accession>
<reference evidence="2 3" key="1">
    <citation type="submission" date="2019-05" db="EMBL/GenBank/DDBJ databases">
        <title>Another draft genome of Portunus trituberculatus and its Hox gene families provides insights of decapod evolution.</title>
        <authorList>
            <person name="Jeong J.-H."/>
            <person name="Song I."/>
            <person name="Kim S."/>
            <person name="Choi T."/>
            <person name="Kim D."/>
            <person name="Ryu S."/>
            <person name="Kim W."/>
        </authorList>
    </citation>
    <scope>NUCLEOTIDE SEQUENCE [LARGE SCALE GENOMIC DNA]</scope>
    <source>
        <tissue evidence="2">Muscle</tissue>
    </source>
</reference>
<keyword evidence="3" id="KW-1185">Reference proteome</keyword>
<dbReference type="AlphaFoldDB" id="A0A5B7EBK8"/>
<name>A0A5B7EBK8_PORTR</name>
<dbReference type="Proteomes" id="UP000324222">
    <property type="component" value="Unassembled WGS sequence"/>
</dbReference>
<feature type="region of interest" description="Disordered" evidence="1">
    <location>
        <begin position="17"/>
        <end position="54"/>
    </location>
</feature>
<comment type="caution">
    <text evidence="2">The sequence shown here is derived from an EMBL/GenBank/DDBJ whole genome shotgun (WGS) entry which is preliminary data.</text>
</comment>
<organism evidence="2 3">
    <name type="scientific">Portunus trituberculatus</name>
    <name type="common">Swimming crab</name>
    <name type="synonym">Neptunus trituberculatus</name>
    <dbReference type="NCBI Taxonomy" id="210409"/>
    <lineage>
        <taxon>Eukaryota</taxon>
        <taxon>Metazoa</taxon>
        <taxon>Ecdysozoa</taxon>
        <taxon>Arthropoda</taxon>
        <taxon>Crustacea</taxon>
        <taxon>Multicrustacea</taxon>
        <taxon>Malacostraca</taxon>
        <taxon>Eumalacostraca</taxon>
        <taxon>Eucarida</taxon>
        <taxon>Decapoda</taxon>
        <taxon>Pleocyemata</taxon>
        <taxon>Brachyura</taxon>
        <taxon>Eubrachyura</taxon>
        <taxon>Portunoidea</taxon>
        <taxon>Portunidae</taxon>
        <taxon>Portuninae</taxon>
        <taxon>Portunus</taxon>
    </lineage>
</organism>
<protein>
    <submittedName>
        <fullName evidence="2">Uncharacterized protein</fullName>
    </submittedName>
</protein>
<evidence type="ECO:0000256" key="1">
    <source>
        <dbReference type="SAM" id="MobiDB-lite"/>
    </source>
</evidence>
<proteinExistence type="predicted"/>